<dbReference type="PANTHER" id="PTHR34980:SF2">
    <property type="entry name" value="INNER MEMBRANE PROTEIN YHAH-RELATED"/>
    <property type="match status" value="1"/>
</dbReference>
<reference evidence="2 3" key="1">
    <citation type="submission" date="2018-08" db="EMBL/GenBank/DDBJ databases">
        <title>Comparative genomics of wild bee and flower associated Lactobacillus reveals potential adaptation to the bee host.</title>
        <authorList>
            <person name="Vuong H.Q."/>
            <person name="Mcfrederick Q.S."/>
        </authorList>
    </citation>
    <scope>NUCLEOTIDE SEQUENCE [LARGE SCALE GENOMIC DNA]</scope>
    <source>
        <strain evidence="2 3">HV_04</strain>
    </source>
</reference>
<dbReference type="Proteomes" id="UP000767392">
    <property type="component" value="Unassembled WGS sequence"/>
</dbReference>
<sequence length="130" mass="15594">MNSYLKFWKNAFNYKGRTNIKDFWIPQLFHILLIFIFLVMDYFTNGNKLFVLFNVIIIVYLIIILVPTIFMMIRRYRDVGIPIYYLFILLIGSIILTGFPDNTKMHYVGRLVHLINLWILIKPTKKLSNK</sequence>
<keyword evidence="1" id="KW-1133">Transmembrane helix</keyword>
<protein>
    <submittedName>
        <fullName evidence="2">DUF805 domain-containing protein</fullName>
    </submittedName>
</protein>
<keyword evidence="1" id="KW-0472">Membrane</keyword>
<dbReference type="Pfam" id="PF05656">
    <property type="entry name" value="DUF805"/>
    <property type="match status" value="1"/>
</dbReference>
<organism evidence="2 3">
    <name type="scientific">Apilactobacillus timberlakei</name>
    <dbReference type="NCBI Taxonomy" id="2008380"/>
    <lineage>
        <taxon>Bacteria</taxon>
        <taxon>Bacillati</taxon>
        <taxon>Bacillota</taxon>
        <taxon>Bacilli</taxon>
        <taxon>Lactobacillales</taxon>
        <taxon>Lactobacillaceae</taxon>
        <taxon>Apilactobacillus</taxon>
    </lineage>
</organism>
<accession>A0ABY2YSJ4</accession>
<keyword evidence="3" id="KW-1185">Reference proteome</keyword>
<feature type="transmembrane region" description="Helical" evidence="1">
    <location>
        <begin position="23"/>
        <end position="43"/>
    </location>
</feature>
<gene>
    <name evidence="2" type="ORF">DY048_04410</name>
</gene>
<name>A0ABY2YSJ4_9LACO</name>
<comment type="caution">
    <text evidence="2">The sequence shown here is derived from an EMBL/GenBank/DDBJ whole genome shotgun (WGS) entry which is preliminary data.</text>
</comment>
<dbReference type="EMBL" id="QUAM01000003">
    <property type="protein sequence ID" value="TPR14195.1"/>
    <property type="molecule type" value="Genomic_DNA"/>
</dbReference>
<dbReference type="RefSeq" id="WP_105987922.1">
    <property type="nucleotide sequence ID" value="NZ_POST01000003.1"/>
</dbReference>
<proteinExistence type="predicted"/>
<feature type="transmembrane region" description="Helical" evidence="1">
    <location>
        <begin position="49"/>
        <end position="70"/>
    </location>
</feature>
<feature type="transmembrane region" description="Helical" evidence="1">
    <location>
        <begin position="82"/>
        <end position="99"/>
    </location>
</feature>
<dbReference type="InterPro" id="IPR008523">
    <property type="entry name" value="DUF805"/>
</dbReference>
<keyword evidence="1" id="KW-0812">Transmembrane</keyword>
<evidence type="ECO:0000313" key="3">
    <source>
        <dbReference type="Proteomes" id="UP000767392"/>
    </source>
</evidence>
<dbReference type="PANTHER" id="PTHR34980">
    <property type="entry name" value="INNER MEMBRANE PROTEIN-RELATED-RELATED"/>
    <property type="match status" value="1"/>
</dbReference>
<evidence type="ECO:0000313" key="2">
    <source>
        <dbReference type="EMBL" id="TPR14195.1"/>
    </source>
</evidence>
<evidence type="ECO:0000256" key="1">
    <source>
        <dbReference type="SAM" id="Phobius"/>
    </source>
</evidence>